<dbReference type="Proteomes" id="UP000034054">
    <property type="component" value="Unassembled WGS sequence"/>
</dbReference>
<accession>A0A0G1XMN7</accession>
<protein>
    <submittedName>
        <fullName evidence="1">Cadherin</fullName>
    </submittedName>
</protein>
<dbReference type="Gene3D" id="2.130.10.130">
    <property type="entry name" value="Integrin alpha, N-terminal"/>
    <property type="match status" value="1"/>
</dbReference>
<organism evidence="1 2">
    <name type="scientific">Candidatus Uhrbacteria bacterium GW2011_GWA2_52_8d</name>
    <dbReference type="NCBI Taxonomy" id="1618979"/>
    <lineage>
        <taxon>Bacteria</taxon>
        <taxon>Candidatus Uhriibacteriota</taxon>
    </lineage>
</organism>
<dbReference type="SUPFAM" id="SSF69318">
    <property type="entry name" value="Integrin alpha N-terminal domain"/>
    <property type="match status" value="1"/>
</dbReference>
<evidence type="ECO:0000313" key="1">
    <source>
        <dbReference type="EMBL" id="KKW32171.1"/>
    </source>
</evidence>
<name>A0A0G1XMN7_9BACT</name>
<reference evidence="1 2" key="1">
    <citation type="journal article" date="2015" name="Nature">
        <title>rRNA introns, odd ribosomes, and small enigmatic genomes across a large radiation of phyla.</title>
        <authorList>
            <person name="Brown C.T."/>
            <person name="Hug L.A."/>
            <person name="Thomas B.C."/>
            <person name="Sharon I."/>
            <person name="Castelle C.J."/>
            <person name="Singh A."/>
            <person name="Wilkins M.J."/>
            <person name="Williams K.H."/>
            <person name="Banfield J.F."/>
        </authorList>
    </citation>
    <scope>NUCLEOTIDE SEQUENCE [LARGE SCALE GENOMIC DNA]</scope>
</reference>
<feature type="non-terminal residue" evidence="1">
    <location>
        <position position="1"/>
    </location>
</feature>
<dbReference type="EMBL" id="LCRH01000038">
    <property type="protein sequence ID" value="KKW32171.1"/>
    <property type="molecule type" value="Genomic_DNA"/>
</dbReference>
<proteinExistence type="predicted"/>
<sequence>GTLINPGFFAYDEDFRGGVHVAVGDVDGDGVDDIVTGPGRGGSPLARVYDRDGNLKSEFLVFDSTDRDGLEVVASDIDGDGLAEIIGLSADVFTLSSF</sequence>
<dbReference type="AlphaFoldDB" id="A0A0G1XMN7"/>
<gene>
    <name evidence="1" type="ORF">UY76_C0038G0001</name>
</gene>
<dbReference type="InterPro" id="IPR028994">
    <property type="entry name" value="Integrin_alpha_N"/>
</dbReference>
<evidence type="ECO:0000313" key="2">
    <source>
        <dbReference type="Proteomes" id="UP000034054"/>
    </source>
</evidence>
<comment type="caution">
    <text evidence="1">The sequence shown here is derived from an EMBL/GenBank/DDBJ whole genome shotgun (WGS) entry which is preliminary data.</text>
</comment>